<dbReference type="InterPro" id="IPR002483">
    <property type="entry name" value="PWI_dom"/>
</dbReference>
<dbReference type="InterPro" id="IPR034268">
    <property type="entry name" value="RBM25_RRM"/>
</dbReference>
<gene>
    <name evidence="5" type="ORF">BJ508DRAFT_216791</name>
</gene>
<dbReference type="PROSITE" id="PS51025">
    <property type="entry name" value="PWI"/>
    <property type="match status" value="1"/>
</dbReference>
<evidence type="ECO:0000256" key="1">
    <source>
        <dbReference type="PROSITE-ProRule" id="PRU00176"/>
    </source>
</evidence>
<dbReference type="InterPro" id="IPR035979">
    <property type="entry name" value="RBD_domain_sf"/>
</dbReference>
<keyword evidence="1" id="KW-0694">RNA-binding</keyword>
<dbReference type="SUPFAM" id="SSF54928">
    <property type="entry name" value="RNA-binding domain, RBD"/>
    <property type="match status" value="1"/>
</dbReference>
<dbReference type="OrthoDB" id="6275295at2759"/>
<feature type="region of interest" description="Disordered" evidence="2">
    <location>
        <begin position="477"/>
        <end position="501"/>
    </location>
</feature>
<feature type="compositionally biased region" description="Basic and acidic residues" evidence="2">
    <location>
        <begin position="386"/>
        <end position="442"/>
    </location>
</feature>
<dbReference type="Pfam" id="PF01480">
    <property type="entry name" value="PWI"/>
    <property type="match status" value="1"/>
</dbReference>
<dbReference type="GO" id="GO:0003729">
    <property type="term" value="F:mRNA binding"/>
    <property type="evidence" value="ECO:0007669"/>
    <property type="project" value="TreeGrafter"/>
</dbReference>
<evidence type="ECO:0008006" key="7">
    <source>
        <dbReference type="Google" id="ProtNLM"/>
    </source>
</evidence>
<dbReference type="Gene3D" id="3.30.70.330">
    <property type="match status" value="1"/>
</dbReference>
<dbReference type="Gene3D" id="1.20.1390.10">
    <property type="entry name" value="PWI domain"/>
    <property type="match status" value="1"/>
</dbReference>
<dbReference type="InterPro" id="IPR052768">
    <property type="entry name" value="RBM25"/>
</dbReference>
<feature type="domain" description="RRM" evidence="3">
    <location>
        <begin position="103"/>
        <end position="185"/>
    </location>
</feature>
<dbReference type="CDD" id="cd12446">
    <property type="entry name" value="RRM_RBM25"/>
    <property type="match status" value="1"/>
</dbReference>
<dbReference type="InterPro" id="IPR012677">
    <property type="entry name" value="Nucleotide-bd_a/b_plait_sf"/>
</dbReference>
<dbReference type="SMART" id="SM00311">
    <property type="entry name" value="PWI"/>
    <property type="match status" value="1"/>
</dbReference>
<dbReference type="PROSITE" id="PS50102">
    <property type="entry name" value="RRM"/>
    <property type="match status" value="1"/>
</dbReference>
<proteinExistence type="predicted"/>
<protein>
    <recommendedName>
        <fullName evidence="7">PWI domain-containing protein</fullName>
    </recommendedName>
</protein>
<name>A0A3N4HIA7_ASCIM</name>
<dbReference type="STRING" id="1160509.A0A3N4HIA7"/>
<evidence type="ECO:0000259" key="3">
    <source>
        <dbReference type="PROSITE" id="PS50102"/>
    </source>
</evidence>
<reference evidence="5 6" key="1">
    <citation type="journal article" date="2018" name="Nat. Ecol. Evol.">
        <title>Pezizomycetes genomes reveal the molecular basis of ectomycorrhizal truffle lifestyle.</title>
        <authorList>
            <person name="Murat C."/>
            <person name="Payen T."/>
            <person name="Noel B."/>
            <person name="Kuo A."/>
            <person name="Morin E."/>
            <person name="Chen J."/>
            <person name="Kohler A."/>
            <person name="Krizsan K."/>
            <person name="Balestrini R."/>
            <person name="Da Silva C."/>
            <person name="Montanini B."/>
            <person name="Hainaut M."/>
            <person name="Levati E."/>
            <person name="Barry K.W."/>
            <person name="Belfiori B."/>
            <person name="Cichocki N."/>
            <person name="Clum A."/>
            <person name="Dockter R.B."/>
            <person name="Fauchery L."/>
            <person name="Guy J."/>
            <person name="Iotti M."/>
            <person name="Le Tacon F."/>
            <person name="Lindquist E.A."/>
            <person name="Lipzen A."/>
            <person name="Malagnac F."/>
            <person name="Mello A."/>
            <person name="Molinier V."/>
            <person name="Miyauchi S."/>
            <person name="Poulain J."/>
            <person name="Riccioni C."/>
            <person name="Rubini A."/>
            <person name="Sitrit Y."/>
            <person name="Splivallo R."/>
            <person name="Traeger S."/>
            <person name="Wang M."/>
            <person name="Zifcakova L."/>
            <person name="Wipf D."/>
            <person name="Zambonelli A."/>
            <person name="Paolocci F."/>
            <person name="Nowrousian M."/>
            <person name="Ottonello S."/>
            <person name="Baldrian P."/>
            <person name="Spatafora J.W."/>
            <person name="Henrissat B."/>
            <person name="Nagy L.G."/>
            <person name="Aury J.M."/>
            <person name="Wincker P."/>
            <person name="Grigoriev I.V."/>
            <person name="Bonfante P."/>
            <person name="Martin F.M."/>
        </authorList>
    </citation>
    <scope>NUCLEOTIDE SEQUENCE [LARGE SCALE GENOMIC DNA]</scope>
    <source>
        <strain evidence="5 6">RN42</strain>
    </source>
</reference>
<evidence type="ECO:0000256" key="2">
    <source>
        <dbReference type="SAM" id="MobiDB-lite"/>
    </source>
</evidence>
<dbReference type="InterPro" id="IPR000504">
    <property type="entry name" value="RRM_dom"/>
</dbReference>
<evidence type="ECO:0000313" key="6">
    <source>
        <dbReference type="Proteomes" id="UP000275078"/>
    </source>
</evidence>
<accession>A0A3N4HIA7</accession>
<keyword evidence="6" id="KW-1185">Reference proteome</keyword>
<evidence type="ECO:0000313" key="5">
    <source>
        <dbReference type="EMBL" id="RPA72716.1"/>
    </source>
</evidence>
<feature type="compositionally biased region" description="Acidic residues" evidence="2">
    <location>
        <begin position="374"/>
        <end position="385"/>
    </location>
</feature>
<feature type="domain" description="PWI" evidence="4">
    <location>
        <begin position="606"/>
        <end position="698"/>
    </location>
</feature>
<organism evidence="5 6">
    <name type="scientific">Ascobolus immersus RN42</name>
    <dbReference type="NCBI Taxonomy" id="1160509"/>
    <lineage>
        <taxon>Eukaryota</taxon>
        <taxon>Fungi</taxon>
        <taxon>Dikarya</taxon>
        <taxon>Ascomycota</taxon>
        <taxon>Pezizomycotina</taxon>
        <taxon>Pezizomycetes</taxon>
        <taxon>Pezizales</taxon>
        <taxon>Ascobolaceae</taxon>
        <taxon>Ascobolus</taxon>
    </lineage>
</organism>
<feature type="region of interest" description="Disordered" evidence="2">
    <location>
        <begin position="224"/>
        <end position="247"/>
    </location>
</feature>
<sequence>MGAPGVPGVPGVPGMPGVPGLAAPGVAVPPGMPQTMLRPGMPGFVPPANMPNINFNAPIIRLGTTAKGTAYAAPVMGKSSSGPQFVRETILDLQPPTEEEQVRNIYIGSIPKDFDDAWMEKIVRAAGKCKKWIRALDQDGKPYTFGFAEYEDPQSLGCAIEVLRDLEIPAIDKDKKPIKFNVVSDDGSADYIEEALGGQPISPTYRETCKKAVAAVVEDYQDPAKRAAEATPAAAPEENTDSTEPQPEIVTIPLSADDELSDIPADQRESVAKEIAAFRERSNKRDLERLKREEEVERLERERNGPRVSRLASPPLSAPTGPSAGSNATPVGPSRLGPIPSRPGGGQFPRDLQKGIAFVSANGTGPTKLRNFTEEEDESEADDEELERRRQEKKDRVLESTYLDNERRWLNRERSRTSALEREKVRDREEEKREQQEKEAMARRLAEFNDDIEAERKIEKYYADRSQWIRNRTVFRQREQEMDARDRQAEEKEAEYQKKHAAADMAESFLARQVEEMEKASAAAAALPREPQRFKLSLAGAAIPKKADPRKKAVEVEGLLEEEEDDEDKPKRVLVPLKFEKGAEMSEAQREEAIKSLVKEIPTDRQGLFGWNVSWEFVDDAIIKDKLQPFVEKKIVEYLGVQEQDLIDFVLKHIRKRGTAEDLVQELEVTLDEDAEVMVKKVWRMVVFYSESEKRGLS</sequence>
<dbReference type="EMBL" id="ML119849">
    <property type="protein sequence ID" value="RPA72716.1"/>
    <property type="molecule type" value="Genomic_DNA"/>
</dbReference>
<dbReference type="PANTHER" id="PTHR18806:SF4">
    <property type="entry name" value="RNA-BINDING PROTEIN 25"/>
    <property type="match status" value="1"/>
</dbReference>
<dbReference type="Proteomes" id="UP000275078">
    <property type="component" value="Unassembled WGS sequence"/>
</dbReference>
<dbReference type="GO" id="GO:0005681">
    <property type="term" value="C:spliceosomal complex"/>
    <property type="evidence" value="ECO:0007669"/>
    <property type="project" value="TreeGrafter"/>
</dbReference>
<dbReference type="PANTHER" id="PTHR18806">
    <property type="entry name" value="RBM25 PROTEIN"/>
    <property type="match status" value="1"/>
</dbReference>
<dbReference type="AlphaFoldDB" id="A0A3N4HIA7"/>
<evidence type="ECO:0000259" key="4">
    <source>
        <dbReference type="PROSITE" id="PS51025"/>
    </source>
</evidence>
<feature type="compositionally biased region" description="Basic and acidic residues" evidence="2">
    <location>
        <begin position="280"/>
        <end position="305"/>
    </location>
</feature>
<feature type="region of interest" description="Disordered" evidence="2">
    <location>
        <begin position="280"/>
        <end position="442"/>
    </location>
</feature>